<evidence type="ECO:0000313" key="3">
    <source>
        <dbReference type="Proteomes" id="UP000199677"/>
    </source>
</evidence>
<dbReference type="STRING" id="416873.SAMN04487951_11051"/>
<evidence type="ECO:0000313" key="2">
    <source>
        <dbReference type="EMBL" id="SDN95121.1"/>
    </source>
</evidence>
<dbReference type="PANTHER" id="PTHR33121">
    <property type="entry name" value="CYCLIC DI-GMP PHOSPHODIESTERASE PDEF"/>
    <property type="match status" value="1"/>
</dbReference>
<feature type="domain" description="EAL" evidence="1">
    <location>
        <begin position="57"/>
        <end position="313"/>
    </location>
</feature>
<name>A0A1H0FKW6_9GAMM</name>
<dbReference type="SUPFAM" id="SSF141868">
    <property type="entry name" value="EAL domain-like"/>
    <property type="match status" value="1"/>
</dbReference>
<dbReference type="CDD" id="cd01948">
    <property type="entry name" value="EAL"/>
    <property type="match status" value="1"/>
</dbReference>
<proteinExistence type="predicted"/>
<dbReference type="AlphaFoldDB" id="A0A1H0FKW6"/>
<accession>A0A1H0FKW6</accession>
<dbReference type="GO" id="GO:0071111">
    <property type="term" value="F:cyclic-guanylate-specific phosphodiesterase activity"/>
    <property type="evidence" value="ECO:0007669"/>
    <property type="project" value="InterPro"/>
</dbReference>
<dbReference type="Pfam" id="PF00563">
    <property type="entry name" value="EAL"/>
    <property type="match status" value="1"/>
</dbReference>
<dbReference type="PANTHER" id="PTHR33121:SF71">
    <property type="entry name" value="OXYGEN SENSOR PROTEIN DOSP"/>
    <property type="match status" value="1"/>
</dbReference>
<sequence>MAIPFGLTLMWALASPPDDGMSPNDLLERSRVALKGPKTYENIHIFTRHTEESALRRHSIEQRLESALLGNKLHQHYQPLVMADGSGVTGFEALARWQDKTLGRVSPGEFVPIAEKNARLSRLLTDWSLKCLCEKAHHWPIKPGDTPLKLGLNIPANQFYQRNFVQHILQTLEEHDLAPQRLTLELTEESLLTDIDRAILTMRELQDHGISLALDDFGTGYSSLNYLKRLPIDVLKIDKSFIDDLPLDDKAVNLVNGIIRIAHGLGLKVIAEGVEYDAQRKILHELGCDVLQGYLFSRPVNAEDALAFLHTWPHHLHSAGG</sequence>
<gene>
    <name evidence="2" type="ORF">SAMN04487951_11051</name>
</gene>
<protein>
    <submittedName>
        <fullName evidence="2">EAL domain, c-di-GMP-specific phosphodiesterase class I (Or its enzymatically inactive variant)</fullName>
    </submittedName>
</protein>
<dbReference type="InterPro" id="IPR035919">
    <property type="entry name" value="EAL_sf"/>
</dbReference>
<reference evidence="3" key="1">
    <citation type="submission" date="2016-10" db="EMBL/GenBank/DDBJ databases">
        <authorList>
            <person name="Varghese N."/>
            <person name="Submissions S."/>
        </authorList>
    </citation>
    <scope>NUCLEOTIDE SEQUENCE [LARGE SCALE GENOMIC DNA]</scope>
    <source>
        <strain evidence="3">CGMCC 1.6494</strain>
    </source>
</reference>
<dbReference type="SMART" id="SM00052">
    <property type="entry name" value="EAL"/>
    <property type="match status" value="1"/>
</dbReference>
<dbReference type="InterPro" id="IPR050706">
    <property type="entry name" value="Cyclic-di-GMP_PDE-like"/>
</dbReference>
<dbReference type="Gene3D" id="3.20.20.450">
    <property type="entry name" value="EAL domain"/>
    <property type="match status" value="1"/>
</dbReference>
<dbReference type="EMBL" id="FNII01000010">
    <property type="protein sequence ID" value="SDN95121.1"/>
    <property type="molecule type" value="Genomic_DNA"/>
</dbReference>
<dbReference type="PROSITE" id="PS50883">
    <property type="entry name" value="EAL"/>
    <property type="match status" value="1"/>
</dbReference>
<organism evidence="2 3">
    <name type="scientific">Vreelandella arcis</name>
    <dbReference type="NCBI Taxonomy" id="416873"/>
    <lineage>
        <taxon>Bacteria</taxon>
        <taxon>Pseudomonadati</taxon>
        <taxon>Pseudomonadota</taxon>
        <taxon>Gammaproteobacteria</taxon>
        <taxon>Oceanospirillales</taxon>
        <taxon>Halomonadaceae</taxon>
        <taxon>Vreelandella</taxon>
    </lineage>
</organism>
<dbReference type="Proteomes" id="UP000199677">
    <property type="component" value="Unassembled WGS sequence"/>
</dbReference>
<evidence type="ECO:0000259" key="1">
    <source>
        <dbReference type="PROSITE" id="PS50883"/>
    </source>
</evidence>
<keyword evidence="3" id="KW-1185">Reference proteome</keyword>
<dbReference type="InterPro" id="IPR001633">
    <property type="entry name" value="EAL_dom"/>
</dbReference>